<name>A0ABW8M401_9ACTN</name>
<protein>
    <submittedName>
        <fullName evidence="4">Sortase-dependent protein</fullName>
    </submittedName>
</protein>
<keyword evidence="3" id="KW-0732">Signal</keyword>
<evidence type="ECO:0000256" key="2">
    <source>
        <dbReference type="SAM" id="Phobius"/>
    </source>
</evidence>
<organism evidence="4 5">
    <name type="scientific">Streptomyces milbemycinicus</name>
    <dbReference type="NCBI Taxonomy" id="476552"/>
    <lineage>
        <taxon>Bacteria</taxon>
        <taxon>Bacillati</taxon>
        <taxon>Actinomycetota</taxon>
        <taxon>Actinomycetes</taxon>
        <taxon>Kitasatosporales</taxon>
        <taxon>Streptomycetaceae</taxon>
        <taxon>Streptomyces</taxon>
    </lineage>
</organism>
<accession>A0ABW8M401</accession>
<evidence type="ECO:0000256" key="1">
    <source>
        <dbReference type="SAM" id="MobiDB-lite"/>
    </source>
</evidence>
<evidence type="ECO:0000256" key="3">
    <source>
        <dbReference type="SAM" id="SignalP"/>
    </source>
</evidence>
<proteinExistence type="predicted"/>
<feature type="chain" id="PRO_5047307122" evidence="3">
    <location>
        <begin position="26"/>
        <end position="128"/>
    </location>
</feature>
<comment type="caution">
    <text evidence="4">The sequence shown here is derived from an EMBL/GenBank/DDBJ whole genome shotgun (WGS) entry which is preliminary data.</text>
</comment>
<dbReference type="EMBL" id="JBJDQH010000021">
    <property type="protein sequence ID" value="MFK4271929.1"/>
    <property type="molecule type" value="Genomic_DNA"/>
</dbReference>
<keyword evidence="5" id="KW-1185">Reference proteome</keyword>
<feature type="compositionally biased region" description="Low complexity" evidence="1">
    <location>
        <begin position="53"/>
        <end position="62"/>
    </location>
</feature>
<keyword evidence="2" id="KW-1133">Transmembrane helix</keyword>
<dbReference type="RefSeq" id="WP_358627646.1">
    <property type="nucleotide sequence ID" value="NZ_JBFACG010000001.1"/>
</dbReference>
<gene>
    <name evidence="4" type="ORF">ACI2L5_44615</name>
</gene>
<keyword evidence="2" id="KW-0472">Membrane</keyword>
<feature type="region of interest" description="Disordered" evidence="1">
    <location>
        <begin position="22"/>
        <end position="100"/>
    </location>
</feature>
<feature type="compositionally biased region" description="Basic and acidic residues" evidence="1">
    <location>
        <begin position="43"/>
        <end position="52"/>
    </location>
</feature>
<keyword evidence="2" id="KW-0812">Transmembrane</keyword>
<evidence type="ECO:0000313" key="4">
    <source>
        <dbReference type="EMBL" id="MFK4271929.1"/>
    </source>
</evidence>
<dbReference type="Proteomes" id="UP001620295">
    <property type="component" value="Unassembled WGS sequence"/>
</dbReference>
<feature type="signal peptide" evidence="3">
    <location>
        <begin position="1"/>
        <end position="25"/>
    </location>
</feature>
<feature type="transmembrane region" description="Helical" evidence="2">
    <location>
        <begin position="97"/>
        <end position="120"/>
    </location>
</feature>
<reference evidence="4 5" key="1">
    <citation type="submission" date="2024-11" db="EMBL/GenBank/DDBJ databases">
        <title>The Natural Products Discovery Center: Release of the First 8490 Sequenced Strains for Exploring Actinobacteria Biosynthetic Diversity.</title>
        <authorList>
            <person name="Kalkreuter E."/>
            <person name="Kautsar S.A."/>
            <person name="Yang D."/>
            <person name="Bader C.D."/>
            <person name="Teijaro C.N."/>
            <person name="Fluegel L."/>
            <person name="Davis C.M."/>
            <person name="Simpson J.R."/>
            <person name="Lauterbach L."/>
            <person name="Steele A.D."/>
            <person name="Gui C."/>
            <person name="Meng S."/>
            <person name="Li G."/>
            <person name="Viehrig K."/>
            <person name="Ye F."/>
            <person name="Su P."/>
            <person name="Kiefer A.F."/>
            <person name="Nichols A."/>
            <person name="Cepeda A.J."/>
            <person name="Yan W."/>
            <person name="Fan B."/>
            <person name="Jiang Y."/>
            <person name="Adhikari A."/>
            <person name="Zheng C.-J."/>
            <person name="Schuster L."/>
            <person name="Cowan T.M."/>
            <person name="Smanski M.J."/>
            <person name="Chevrette M.G."/>
            <person name="De Carvalho L.P.S."/>
            <person name="Shen B."/>
        </authorList>
    </citation>
    <scope>NUCLEOTIDE SEQUENCE [LARGE SCALE GENOMIC DNA]</scope>
    <source>
        <strain evidence="4 5">NPDC020863</strain>
    </source>
</reference>
<evidence type="ECO:0000313" key="5">
    <source>
        <dbReference type="Proteomes" id="UP001620295"/>
    </source>
</evidence>
<sequence length="128" mass="12736">MRRTVLSAVALACTAVLASTVPAFADEATPVPSKTPATSVPSPREEPTKTRETPAPATAVPTPRDESRQKPAEPQVRAVPKGAPNTGVAEESSDSGVGAGLIGGGAAGVLVAGGAAVFVVRRRRATGA</sequence>